<dbReference type="SUPFAM" id="SSF117289">
    <property type="entry name" value="Nucleoporin domain"/>
    <property type="match status" value="1"/>
</dbReference>
<comment type="caution">
    <text evidence="7">The sequence shown here is derived from an EMBL/GenBank/DDBJ whole genome shotgun (WGS) entry which is preliminary data.</text>
</comment>
<feature type="compositionally biased region" description="Basic and acidic residues" evidence="5">
    <location>
        <begin position="678"/>
        <end position="690"/>
    </location>
</feature>
<feature type="compositionally biased region" description="Acidic residues" evidence="5">
    <location>
        <begin position="950"/>
        <end position="973"/>
    </location>
</feature>
<evidence type="ECO:0000256" key="5">
    <source>
        <dbReference type="SAM" id="MobiDB-lite"/>
    </source>
</evidence>
<keyword evidence="3" id="KW-0539">Nucleus</keyword>
<feature type="compositionally biased region" description="Basic and acidic residues" evidence="5">
    <location>
        <begin position="802"/>
        <end position="813"/>
    </location>
</feature>
<feature type="compositionally biased region" description="Pro residues" evidence="5">
    <location>
        <begin position="1043"/>
        <end position="1056"/>
    </location>
</feature>
<feature type="compositionally biased region" description="Low complexity" evidence="5">
    <location>
        <begin position="659"/>
        <end position="670"/>
    </location>
</feature>
<dbReference type="InterPro" id="IPR015943">
    <property type="entry name" value="WD40/YVTN_repeat-like_dom_sf"/>
</dbReference>
<feature type="compositionally biased region" description="Polar residues" evidence="5">
    <location>
        <begin position="1093"/>
        <end position="1110"/>
    </location>
</feature>
<feature type="region of interest" description="Disordered" evidence="5">
    <location>
        <begin position="1"/>
        <end position="24"/>
    </location>
</feature>
<feature type="region of interest" description="Disordered" evidence="5">
    <location>
        <begin position="1429"/>
        <end position="1467"/>
    </location>
</feature>
<dbReference type="Gene3D" id="2.130.10.10">
    <property type="entry name" value="YVTN repeat-like/Quinoprotein amine dehydrogenase"/>
    <property type="match status" value="1"/>
</dbReference>
<evidence type="ECO:0000259" key="6">
    <source>
        <dbReference type="Pfam" id="PF16755"/>
    </source>
</evidence>
<name>A0ABR3Y847_9PEZI</name>
<protein>
    <recommendedName>
        <fullName evidence="6">Nucleoporin Nup159/Nup146 N-terminal domain-containing protein</fullName>
    </recommendedName>
</protein>
<keyword evidence="2" id="KW-0813">Transport</keyword>
<proteinExistence type="predicted"/>
<evidence type="ECO:0000256" key="3">
    <source>
        <dbReference type="ARBA" id="ARBA00023242"/>
    </source>
</evidence>
<feature type="compositionally biased region" description="Polar residues" evidence="5">
    <location>
        <begin position="991"/>
        <end position="1030"/>
    </location>
</feature>
<accession>A0ABR3Y847</accession>
<feature type="compositionally biased region" description="Basic and acidic residues" evidence="5">
    <location>
        <begin position="1453"/>
        <end position="1462"/>
    </location>
</feature>
<evidence type="ECO:0000256" key="2">
    <source>
        <dbReference type="ARBA" id="ARBA00022448"/>
    </source>
</evidence>
<evidence type="ECO:0000256" key="4">
    <source>
        <dbReference type="SAM" id="Coils"/>
    </source>
</evidence>
<dbReference type="Proteomes" id="UP001586593">
    <property type="component" value="Unassembled WGS sequence"/>
</dbReference>
<evidence type="ECO:0000313" key="8">
    <source>
        <dbReference type="Proteomes" id="UP001586593"/>
    </source>
</evidence>
<feature type="region of interest" description="Disordered" evidence="5">
    <location>
        <begin position="623"/>
        <end position="1114"/>
    </location>
</feature>
<evidence type="ECO:0000313" key="7">
    <source>
        <dbReference type="EMBL" id="KAL1883879.1"/>
    </source>
</evidence>
<dbReference type="InterPro" id="IPR026054">
    <property type="entry name" value="Nucleoporin"/>
</dbReference>
<comment type="subcellular location">
    <subcellularLocation>
        <location evidence="1">Nucleus</location>
    </subcellularLocation>
</comment>
<organism evidence="7 8">
    <name type="scientific">Phialemonium thermophilum</name>
    <dbReference type="NCBI Taxonomy" id="223376"/>
    <lineage>
        <taxon>Eukaryota</taxon>
        <taxon>Fungi</taxon>
        <taxon>Dikarya</taxon>
        <taxon>Ascomycota</taxon>
        <taxon>Pezizomycotina</taxon>
        <taxon>Sordariomycetes</taxon>
        <taxon>Sordariomycetidae</taxon>
        <taxon>Cephalothecales</taxon>
        <taxon>Cephalothecaceae</taxon>
        <taxon>Phialemonium</taxon>
    </lineage>
</organism>
<gene>
    <name evidence="7" type="ORF">VTK73DRAFT_7667</name>
</gene>
<feature type="region of interest" description="Disordered" evidence="5">
    <location>
        <begin position="459"/>
        <end position="506"/>
    </location>
</feature>
<dbReference type="Pfam" id="PF16755">
    <property type="entry name" value="Beta-prop_NUP159_NUP214"/>
    <property type="match status" value="1"/>
</dbReference>
<feature type="compositionally biased region" description="Basic and acidic residues" evidence="5">
    <location>
        <begin position="868"/>
        <end position="890"/>
    </location>
</feature>
<dbReference type="InterPro" id="IPR039462">
    <property type="entry name" value="Nup159/Nup146_N"/>
</dbReference>
<evidence type="ECO:0000256" key="1">
    <source>
        <dbReference type="ARBA" id="ARBA00004123"/>
    </source>
</evidence>
<dbReference type="EMBL" id="JAZHXJ010000005">
    <property type="protein sequence ID" value="KAL1883879.1"/>
    <property type="molecule type" value="Genomic_DNA"/>
</dbReference>
<reference evidence="7 8" key="1">
    <citation type="journal article" date="2024" name="Commun. Biol.">
        <title>Comparative genomic analysis of thermophilic fungi reveals convergent evolutionary adaptations and gene losses.</title>
        <authorList>
            <person name="Steindorff A.S."/>
            <person name="Aguilar-Pontes M.V."/>
            <person name="Robinson A.J."/>
            <person name="Andreopoulos B."/>
            <person name="LaButti K."/>
            <person name="Kuo A."/>
            <person name="Mondo S."/>
            <person name="Riley R."/>
            <person name="Otillar R."/>
            <person name="Haridas S."/>
            <person name="Lipzen A."/>
            <person name="Grimwood J."/>
            <person name="Schmutz J."/>
            <person name="Clum A."/>
            <person name="Reid I.D."/>
            <person name="Moisan M.C."/>
            <person name="Butler G."/>
            <person name="Nguyen T.T.M."/>
            <person name="Dewar K."/>
            <person name="Conant G."/>
            <person name="Drula E."/>
            <person name="Henrissat B."/>
            <person name="Hansel C."/>
            <person name="Singer S."/>
            <person name="Hutchinson M.I."/>
            <person name="de Vries R.P."/>
            <person name="Natvig D.O."/>
            <person name="Powell A.J."/>
            <person name="Tsang A."/>
            <person name="Grigoriev I.V."/>
        </authorList>
    </citation>
    <scope>NUCLEOTIDE SEQUENCE [LARGE SCALE GENOMIC DNA]</scope>
    <source>
        <strain evidence="7 8">ATCC 24622</strain>
    </source>
</reference>
<keyword evidence="4" id="KW-0175">Coiled coil</keyword>
<dbReference type="PANTHER" id="PTHR23193:SF23">
    <property type="entry name" value="NUCLEAR PORE COMPLEX PROTEIN NUP153"/>
    <property type="match status" value="1"/>
</dbReference>
<feature type="region of interest" description="Disordered" evidence="5">
    <location>
        <begin position="1378"/>
        <end position="1407"/>
    </location>
</feature>
<feature type="domain" description="Nucleoporin Nup159/Nup146 N-terminal" evidence="6">
    <location>
        <begin position="58"/>
        <end position="436"/>
    </location>
</feature>
<dbReference type="PANTHER" id="PTHR23193">
    <property type="entry name" value="NUCLEAR PORE COMPLEX PROTEIN NUP"/>
    <property type="match status" value="1"/>
</dbReference>
<sequence length="1491" mass="157171">MAFSFSNSSNAMMGGQSNSNGELIEGPGLEVIQTEGLGFLSIAGDAKVQLTPQWSPPPAPTSSLMSIASRRGLVAAAGPDAVYIATTESVRKAFKGPKNGDSEVRPFQSEAKVSLPMRISHLAFTADEKYLVLSAETGGGLAIYDVESLSQGSTQAAFELNTNGETLRQLAPNPMPELSAFCAVVTHNGNLLMANLQDRTFITGSAGSALRAQVSCVSWSTKGKQLVAGGADGTIHQMTPDGTEKGHIPKPPSVGDGHVASLTWLENHVFLAVHNFTDNQNPSVYHIITRQQSPGAPRPAFSFQKLTDPVEPFGSDRVPHYSILRIRHFPPNLDDLLIVSSTATDSIGLLSRSKTPLDTTKPAEKITNVFTTTELADDSKRAQLPMSEDLMDTYPIGVALDLSSKDKVYKPIPTDEIEESPGPLPGLWVLNNEGVLASWWLVYNESIRSGTTYPGLAANQGQEAQQSATSSISAPAPFGSPQGATSAFGSAATLGQKSSPWTTTATAPTTSAFGTSAFGSSHGLGAPKFGSPSFGATAFGTKPAAPAFGQSSMLGSLGPRPSPWAAKSTAAVTPAFGQSSFSSSSVAPSGKVFGSSVSPASQPSSGGFAGFANKGGFGAVGTSGQAQSIFSKPAPGLQSTTPEVSMDTDTAFPPPNSKPPSGSAFGSSPFVLGTTFKADPKTANDNEQSKPGDGNSLFGSAFGLSLDSSDKAVPSIESKDEDMDVATPATAEEKPKSIFSVESTTPTTTPAANKFGFKTTPGLSGGSGLFGSNSTPPGFGLFAPKAPATQTARSQAPTESPSVKEEPKEEQESLAKVPEAPLPPDTTITSKPLSKVSDDAPLPPDFISKPSSAPAGASEVPLPSFSPKKAESADRMDDKGKAMERTDTSDIAKPSVESSQPPTLETKESSTVAPAPVSNDFASAGSRLRAEQSAIPASPENSESNVPSERDEDEEDGTEEVVEGEEEEEEEDRTTDVASEGSGVDVAKDLSPSTVGADSRTPGFTPQSSFAGMAGSTFSSFSRPEPNMQTRPLFGEVSRNAPPLFPKPMPPSPRSPSPVRGAVPPTLLRPEQSRSISAPGMASQILGRKPAGQQPSQSPFGQISRSNLSVDPNVEQQRRLQVKRETEAAKVLVDPEDEGIQQILNSEIEPTTTLAEFVAVDSLLPAVKGSEIERGCELLWRDINRMVDHLGLNSRSLQGFIAGHSLKKHGKRTKEDLEDPDSWVLVEADDLEQIVELQLRQELEEGQIQDVGEVQEAIQSLSRDLAKLRAKEEDMRRIIMSQVDPDQAGVAKILPLSAEQAAQQNELRRAYANFSTLLAEAEESLTLLRAKIATAGNTSGKATMPTVEAVIRTITKMTTMAEKRSGDVDVLENQIRKLRLDTSSPGPARSRSREGSPFVGGRSTPPGLASARRSFLLSQETNFRHSLASSVGSYGGVGMRGTPPRRKMNAFSEEEKSLAQEKKAKRKSTLALLRQSLAHSGPNVSRLADDD</sequence>
<feature type="compositionally biased region" description="Polar residues" evidence="5">
    <location>
        <begin position="740"/>
        <end position="751"/>
    </location>
</feature>
<keyword evidence="8" id="KW-1185">Reference proteome</keyword>
<feature type="compositionally biased region" description="Polar residues" evidence="5">
    <location>
        <begin position="1"/>
        <end position="21"/>
    </location>
</feature>
<feature type="compositionally biased region" description="Polar residues" evidence="5">
    <location>
        <begin position="482"/>
        <end position="497"/>
    </location>
</feature>
<feature type="compositionally biased region" description="Low complexity" evidence="5">
    <location>
        <begin position="938"/>
        <end position="947"/>
    </location>
</feature>
<feature type="coiled-coil region" evidence="4">
    <location>
        <begin position="1251"/>
        <end position="1278"/>
    </location>
</feature>
<feature type="compositionally biased region" description="Polar residues" evidence="5">
    <location>
        <begin position="459"/>
        <end position="473"/>
    </location>
</feature>